<dbReference type="EMBL" id="VSRR010000731">
    <property type="protein sequence ID" value="MPC19023.1"/>
    <property type="molecule type" value="Genomic_DNA"/>
</dbReference>
<organism evidence="1 2">
    <name type="scientific">Portunus trituberculatus</name>
    <name type="common">Swimming crab</name>
    <name type="synonym">Neptunus trituberculatus</name>
    <dbReference type="NCBI Taxonomy" id="210409"/>
    <lineage>
        <taxon>Eukaryota</taxon>
        <taxon>Metazoa</taxon>
        <taxon>Ecdysozoa</taxon>
        <taxon>Arthropoda</taxon>
        <taxon>Crustacea</taxon>
        <taxon>Multicrustacea</taxon>
        <taxon>Malacostraca</taxon>
        <taxon>Eumalacostraca</taxon>
        <taxon>Eucarida</taxon>
        <taxon>Decapoda</taxon>
        <taxon>Pleocyemata</taxon>
        <taxon>Brachyura</taxon>
        <taxon>Eubrachyura</taxon>
        <taxon>Portunoidea</taxon>
        <taxon>Portunidae</taxon>
        <taxon>Portuninae</taxon>
        <taxon>Portunus</taxon>
    </lineage>
</organism>
<proteinExistence type="predicted"/>
<dbReference type="AlphaFoldDB" id="A0A5B7DCK2"/>
<evidence type="ECO:0000313" key="1">
    <source>
        <dbReference type="EMBL" id="MPC19023.1"/>
    </source>
</evidence>
<gene>
    <name evidence="1" type="ORF">E2C01_011927</name>
</gene>
<reference evidence="1 2" key="1">
    <citation type="submission" date="2019-05" db="EMBL/GenBank/DDBJ databases">
        <title>Another draft genome of Portunus trituberculatus and its Hox gene families provides insights of decapod evolution.</title>
        <authorList>
            <person name="Jeong J.-H."/>
            <person name="Song I."/>
            <person name="Kim S."/>
            <person name="Choi T."/>
            <person name="Kim D."/>
            <person name="Ryu S."/>
            <person name="Kim W."/>
        </authorList>
    </citation>
    <scope>NUCLEOTIDE SEQUENCE [LARGE SCALE GENOMIC DNA]</scope>
    <source>
        <tissue evidence="1">Muscle</tissue>
    </source>
</reference>
<keyword evidence="2" id="KW-1185">Reference proteome</keyword>
<dbReference type="Proteomes" id="UP000324222">
    <property type="component" value="Unassembled WGS sequence"/>
</dbReference>
<comment type="caution">
    <text evidence="1">The sequence shown here is derived from an EMBL/GenBank/DDBJ whole genome shotgun (WGS) entry which is preliminary data.</text>
</comment>
<evidence type="ECO:0000313" key="2">
    <source>
        <dbReference type="Proteomes" id="UP000324222"/>
    </source>
</evidence>
<sequence>MVLVVGRDADSPWRGRGGAGREVRGSLEMTSLVLIRQDTSEAIRGRVVTLAVAAEAKAALVSSQVFRDT</sequence>
<protein>
    <submittedName>
        <fullName evidence="1">Uncharacterized protein</fullName>
    </submittedName>
</protein>
<accession>A0A5B7DCK2</accession>
<name>A0A5B7DCK2_PORTR</name>